<organism evidence="1 2">
    <name type="scientific">Trichoderma ghanense</name>
    <dbReference type="NCBI Taxonomy" id="65468"/>
    <lineage>
        <taxon>Eukaryota</taxon>
        <taxon>Fungi</taxon>
        <taxon>Dikarya</taxon>
        <taxon>Ascomycota</taxon>
        <taxon>Pezizomycotina</taxon>
        <taxon>Sordariomycetes</taxon>
        <taxon>Hypocreomycetidae</taxon>
        <taxon>Hypocreales</taxon>
        <taxon>Hypocreaceae</taxon>
        <taxon>Trichoderma</taxon>
    </lineage>
</organism>
<dbReference type="RefSeq" id="XP_073556621.1">
    <property type="nucleotide sequence ID" value="XM_073704913.1"/>
</dbReference>
<protein>
    <recommendedName>
        <fullName evidence="3">SnoaL-like domain-containing protein</fullName>
    </recommendedName>
</protein>
<sequence>MMATSSEKDNSALFNWLDKVWRNILLQPDDELAVSSFESYIAKDVRVKINHDSISREAFFAYVTSTRATHTMTQLSKKEIKVWEAPGGGGCVVDEAVVVFKNKETGESYTGTVVMVSDVRAGEDGKLTIVETTEVVTRSS</sequence>
<dbReference type="GeneID" id="300579363"/>
<evidence type="ECO:0008006" key="3">
    <source>
        <dbReference type="Google" id="ProtNLM"/>
    </source>
</evidence>
<evidence type="ECO:0000313" key="2">
    <source>
        <dbReference type="Proteomes" id="UP001642720"/>
    </source>
</evidence>
<comment type="caution">
    <text evidence="1">The sequence shown here is derived from an EMBL/GenBank/DDBJ whole genome shotgun (WGS) entry which is preliminary data.</text>
</comment>
<proteinExistence type="predicted"/>
<evidence type="ECO:0000313" key="1">
    <source>
        <dbReference type="EMBL" id="TFB00420.1"/>
    </source>
</evidence>
<reference evidence="1 2" key="1">
    <citation type="submission" date="2018-01" db="EMBL/GenBank/DDBJ databases">
        <title>Genome characterization of the sugarcane-associated fungus Trichoderma ghanense CCMA-1212 and their application in lignocelulose bioconversion.</title>
        <authorList>
            <person name="Steindorff A.S."/>
            <person name="Mendes T.D."/>
            <person name="Vilela E.S.D."/>
            <person name="Rodrigues D.S."/>
            <person name="Formighieri E.F."/>
            <person name="Melo I.S."/>
            <person name="Favaro L.C.L."/>
        </authorList>
    </citation>
    <scope>NUCLEOTIDE SEQUENCE [LARGE SCALE GENOMIC DNA]</scope>
    <source>
        <strain evidence="1 2">CCMA-1212</strain>
    </source>
</reference>
<name>A0ABY2GYS0_9HYPO</name>
<accession>A0ABY2GYS0</accession>
<keyword evidence="2" id="KW-1185">Reference proteome</keyword>
<dbReference type="Proteomes" id="UP001642720">
    <property type="component" value="Unassembled WGS sequence"/>
</dbReference>
<dbReference type="EMBL" id="PPTA01000011">
    <property type="protein sequence ID" value="TFB00420.1"/>
    <property type="molecule type" value="Genomic_DNA"/>
</dbReference>
<gene>
    <name evidence="1" type="ORF">CCMA1212_007751</name>
</gene>